<reference evidence="2 3" key="1">
    <citation type="journal article" date="2008" name="Nature">
        <title>The genome of Laccaria bicolor provides insights into mycorrhizal symbiosis.</title>
        <authorList>
            <person name="Martin F."/>
            <person name="Aerts A."/>
            <person name="Ahren D."/>
            <person name="Brun A."/>
            <person name="Danchin E.G.J."/>
            <person name="Duchaussoy F."/>
            <person name="Gibon J."/>
            <person name="Kohler A."/>
            <person name="Lindquist E."/>
            <person name="Pereda V."/>
            <person name="Salamov A."/>
            <person name="Shapiro H.J."/>
            <person name="Wuyts J."/>
            <person name="Blaudez D."/>
            <person name="Buee M."/>
            <person name="Brokstein P."/>
            <person name="Canbaeck B."/>
            <person name="Cohen D."/>
            <person name="Courty P.E."/>
            <person name="Coutinho P.M."/>
            <person name="Delaruelle C."/>
            <person name="Detter J.C."/>
            <person name="Deveau A."/>
            <person name="DiFazio S."/>
            <person name="Duplessis S."/>
            <person name="Fraissinet-Tachet L."/>
            <person name="Lucic E."/>
            <person name="Frey-Klett P."/>
            <person name="Fourrey C."/>
            <person name="Feussner I."/>
            <person name="Gay G."/>
            <person name="Grimwood J."/>
            <person name="Hoegger P.J."/>
            <person name="Jain P."/>
            <person name="Kilaru S."/>
            <person name="Labbe J."/>
            <person name="Lin Y.C."/>
            <person name="Legue V."/>
            <person name="Le Tacon F."/>
            <person name="Marmeisse R."/>
            <person name="Melayah D."/>
            <person name="Montanini B."/>
            <person name="Muratet M."/>
            <person name="Nehls U."/>
            <person name="Niculita-Hirzel H."/>
            <person name="Oudot-Le Secq M.P."/>
            <person name="Peter M."/>
            <person name="Quesneville H."/>
            <person name="Rajashekar B."/>
            <person name="Reich M."/>
            <person name="Rouhier N."/>
            <person name="Schmutz J."/>
            <person name="Yin T."/>
            <person name="Chalot M."/>
            <person name="Henrissat B."/>
            <person name="Kuees U."/>
            <person name="Lucas S."/>
            <person name="Van de Peer Y."/>
            <person name="Podila G.K."/>
            <person name="Polle A."/>
            <person name="Pukkila P.J."/>
            <person name="Richardson P.M."/>
            <person name="Rouze P."/>
            <person name="Sanders I.R."/>
            <person name="Stajich J.E."/>
            <person name="Tunlid A."/>
            <person name="Tuskan G."/>
            <person name="Grigoriev I.V."/>
        </authorList>
    </citation>
    <scope>NUCLEOTIDE SEQUENCE [LARGE SCALE GENOMIC DNA]</scope>
    <source>
        <strain evidence="3">S238N-H82 / ATCC MYA-4686</strain>
    </source>
</reference>
<gene>
    <name evidence="2" type="ORF">LACBIDRAFT_301869</name>
</gene>
<organism evidence="3">
    <name type="scientific">Laccaria bicolor (strain S238N-H82 / ATCC MYA-4686)</name>
    <name type="common">Bicoloured deceiver</name>
    <name type="synonym">Laccaria laccata var. bicolor</name>
    <dbReference type="NCBI Taxonomy" id="486041"/>
    <lineage>
        <taxon>Eukaryota</taxon>
        <taxon>Fungi</taxon>
        <taxon>Dikarya</taxon>
        <taxon>Basidiomycota</taxon>
        <taxon>Agaricomycotina</taxon>
        <taxon>Agaricomycetes</taxon>
        <taxon>Agaricomycetidae</taxon>
        <taxon>Agaricales</taxon>
        <taxon>Agaricineae</taxon>
        <taxon>Hydnangiaceae</taxon>
        <taxon>Laccaria</taxon>
    </lineage>
</organism>
<sequence length="289" mass="31868">MTTYSPPLTTNTLDAEQRSRLLRSTRKLGAMLGATPLVLEVIPPVSPRTKSFRREGRVFPSSRSSIDSYVIVSSTTPMAPYQPIPLDLPTSTSPNSKQPKPTPTPKKKGARPLAQPLILRLRSVPAKKARYSPITSSFDFNASASPTLNDRRRKMAKLTRTLGENIPPELVFGSNPPPLTRRPSTQKGVSAPIHADAPVVLSPVPQSKKRAGGRPRSLTLGSIPTPTSTPQYAMRGTTSLDSPRHQPIGQMEAEWGRRENGVRRKEREWSGEWNMQDMGNVVKALRQLR</sequence>
<dbReference type="RefSeq" id="XP_001873684.1">
    <property type="nucleotide sequence ID" value="XM_001873649.1"/>
</dbReference>
<dbReference type="EMBL" id="DS547091">
    <property type="protein sequence ID" value="EDR15476.1"/>
    <property type="molecule type" value="Genomic_DNA"/>
</dbReference>
<feature type="region of interest" description="Disordered" evidence="1">
    <location>
        <begin position="204"/>
        <end position="246"/>
    </location>
</feature>
<feature type="compositionally biased region" description="Low complexity" evidence="1">
    <location>
        <begin position="89"/>
        <end position="99"/>
    </location>
</feature>
<dbReference type="GeneID" id="6069056"/>
<dbReference type="KEGG" id="lbc:LACBIDRAFT_301869"/>
<dbReference type="OrthoDB" id="3215907at2759"/>
<feature type="compositionally biased region" description="Polar residues" evidence="1">
    <location>
        <begin position="219"/>
        <end position="241"/>
    </location>
</feature>
<evidence type="ECO:0000256" key="1">
    <source>
        <dbReference type="SAM" id="MobiDB-lite"/>
    </source>
</evidence>
<dbReference type="AlphaFoldDB" id="B0CPL1"/>
<evidence type="ECO:0000313" key="2">
    <source>
        <dbReference type="EMBL" id="EDR15476.1"/>
    </source>
</evidence>
<dbReference type="InParanoid" id="B0CPL1"/>
<evidence type="ECO:0000313" key="3">
    <source>
        <dbReference type="Proteomes" id="UP000001194"/>
    </source>
</evidence>
<name>B0CPL1_LACBS</name>
<accession>B0CPL1</accession>
<dbReference type="Proteomes" id="UP000001194">
    <property type="component" value="Unassembled WGS sequence"/>
</dbReference>
<proteinExistence type="predicted"/>
<dbReference type="HOGENOM" id="CLU_983753_0_0_1"/>
<feature type="region of interest" description="Disordered" evidence="1">
    <location>
        <begin position="80"/>
        <end position="113"/>
    </location>
</feature>
<feature type="region of interest" description="Disordered" evidence="1">
    <location>
        <begin position="167"/>
        <end position="189"/>
    </location>
</feature>
<keyword evidence="3" id="KW-1185">Reference proteome</keyword>
<protein>
    <submittedName>
        <fullName evidence="2">Predicted protein</fullName>
    </submittedName>
</protein>